<gene>
    <name evidence="2" type="ORF">R83534S58_LOCUS1610</name>
</gene>
<dbReference type="SUPFAM" id="SSF52266">
    <property type="entry name" value="SGNH hydrolase"/>
    <property type="match status" value="1"/>
</dbReference>
<accession>A0ABN8WCK9</accession>
<name>A0ABN8WCK9_9PROT</name>
<organism evidence="2 3">
    <name type="scientific">Commensalibacter papalotli</name>
    <name type="common">ex Botero et al. 2024</name>
    <dbReference type="NCBI Taxonomy" id="2972766"/>
    <lineage>
        <taxon>Bacteria</taxon>
        <taxon>Pseudomonadati</taxon>
        <taxon>Pseudomonadota</taxon>
        <taxon>Alphaproteobacteria</taxon>
        <taxon>Acetobacterales</taxon>
        <taxon>Acetobacteraceae</taxon>
    </lineage>
</organism>
<keyword evidence="2" id="KW-0167">Capsid protein</keyword>
<keyword evidence="2" id="KW-0946">Virion</keyword>
<dbReference type="Pfam" id="PF13472">
    <property type="entry name" value="Lipase_GDSL_2"/>
    <property type="match status" value="1"/>
</dbReference>
<protein>
    <submittedName>
        <fullName evidence="2">Lysophospholipase L1 or related esterase. Includes spore coat protein LipC/YcsK (TesA) (PDB:1BWP)</fullName>
    </submittedName>
</protein>
<dbReference type="Proteomes" id="UP001154272">
    <property type="component" value="Unassembled WGS sequence"/>
</dbReference>
<feature type="domain" description="SGNH hydrolase-type esterase" evidence="1">
    <location>
        <begin position="8"/>
        <end position="195"/>
    </location>
</feature>
<dbReference type="EMBL" id="CAMXCH010000003">
    <property type="protein sequence ID" value="CAI3949266.1"/>
    <property type="molecule type" value="Genomic_DNA"/>
</dbReference>
<evidence type="ECO:0000313" key="2">
    <source>
        <dbReference type="EMBL" id="CAI3949266.1"/>
    </source>
</evidence>
<dbReference type="InterPro" id="IPR013830">
    <property type="entry name" value="SGNH_hydro"/>
</dbReference>
<reference evidence="2" key="1">
    <citation type="submission" date="2022-10" db="EMBL/GenBank/DDBJ databases">
        <authorList>
            <person name="Botero Cardona J."/>
        </authorList>
    </citation>
    <scope>NUCLEOTIDE SEQUENCE</scope>
    <source>
        <strain evidence="2">R-83534</strain>
    </source>
</reference>
<dbReference type="RefSeq" id="WP_282024156.1">
    <property type="nucleotide sequence ID" value="NZ_CAMXCH010000003.1"/>
</dbReference>
<dbReference type="InterPro" id="IPR036514">
    <property type="entry name" value="SGNH_hydro_sf"/>
</dbReference>
<sequence>MNKKTILFYGDSNTYGTKPMSGFGKSERFNQNERWIGILREQLKDNYFLIEEGLPARTTVHNDPIEGIHKNGLTYLQPCLESHSPINIFVLMLGTNDLKTRFSVTPADIAFSVDQLILMVKSCKIGPNQTCPKLVLLCPPPIKEVIGSLGDIFVGGEEKSKMLGHYYKQVAQKHHAAFLDLASIVTVSDIDGIHYDKDQHLILAQSVKKIIENL</sequence>
<evidence type="ECO:0000259" key="1">
    <source>
        <dbReference type="Pfam" id="PF13472"/>
    </source>
</evidence>
<dbReference type="CDD" id="cd01839">
    <property type="entry name" value="SGNH_arylesterase_like"/>
    <property type="match status" value="1"/>
</dbReference>
<proteinExistence type="predicted"/>
<comment type="caution">
    <text evidence="2">The sequence shown here is derived from an EMBL/GenBank/DDBJ whole genome shotgun (WGS) entry which is preliminary data.</text>
</comment>
<evidence type="ECO:0000313" key="3">
    <source>
        <dbReference type="Proteomes" id="UP001154272"/>
    </source>
</evidence>
<keyword evidence="3" id="KW-1185">Reference proteome</keyword>
<dbReference type="Gene3D" id="3.40.50.1110">
    <property type="entry name" value="SGNH hydrolase"/>
    <property type="match status" value="1"/>
</dbReference>